<evidence type="ECO:0000259" key="4">
    <source>
        <dbReference type="Pfam" id="PF03486"/>
    </source>
</evidence>
<dbReference type="Gene3D" id="1.10.8.260">
    <property type="entry name" value="HI0933 insert domain-like"/>
    <property type="match status" value="1"/>
</dbReference>
<name>A0A1H3Y5H0_9BACT</name>
<dbReference type="Proteomes" id="UP000199041">
    <property type="component" value="Unassembled WGS sequence"/>
</dbReference>
<dbReference type="Pfam" id="PF22780">
    <property type="entry name" value="HI0933_like_1st"/>
    <property type="match status" value="1"/>
</dbReference>
<feature type="domain" description="RsdA/BaiN/AoA(So)-like insert" evidence="5">
    <location>
        <begin position="204"/>
        <end position="366"/>
    </location>
</feature>
<dbReference type="OrthoDB" id="9773233at2"/>
<evidence type="ECO:0000256" key="3">
    <source>
        <dbReference type="ARBA" id="ARBA00022827"/>
    </source>
</evidence>
<comment type="cofactor">
    <cofactor evidence="1">
        <name>FAD</name>
        <dbReference type="ChEBI" id="CHEBI:57692"/>
    </cofactor>
</comment>
<dbReference type="NCBIfam" id="TIGR00275">
    <property type="entry name" value="aminoacetone oxidase family FAD-binding enzyme"/>
    <property type="match status" value="1"/>
</dbReference>
<dbReference type="PANTHER" id="PTHR42887">
    <property type="entry name" value="OS12G0638800 PROTEIN"/>
    <property type="match status" value="1"/>
</dbReference>
<evidence type="ECO:0000313" key="7">
    <source>
        <dbReference type="Proteomes" id="UP000199041"/>
    </source>
</evidence>
<dbReference type="InterPro" id="IPR023166">
    <property type="entry name" value="BaiN-like_dom_sf"/>
</dbReference>
<dbReference type="InterPro" id="IPR057661">
    <property type="entry name" value="RsdA/BaiN/AoA(So)_Rossmann"/>
</dbReference>
<dbReference type="PRINTS" id="PR00368">
    <property type="entry name" value="FADPNR"/>
</dbReference>
<dbReference type="Pfam" id="PF03486">
    <property type="entry name" value="HI0933_like"/>
    <property type="match status" value="1"/>
</dbReference>
<feature type="domain" description="RsdA/BaiN/AoA(So)-like Rossmann fold-like" evidence="4">
    <location>
        <begin position="9"/>
        <end position="419"/>
    </location>
</feature>
<organism evidence="6 7">
    <name type="scientific">Arachidicoccus rhizosphaerae</name>
    <dbReference type="NCBI Taxonomy" id="551991"/>
    <lineage>
        <taxon>Bacteria</taxon>
        <taxon>Pseudomonadati</taxon>
        <taxon>Bacteroidota</taxon>
        <taxon>Chitinophagia</taxon>
        <taxon>Chitinophagales</taxon>
        <taxon>Chitinophagaceae</taxon>
        <taxon>Arachidicoccus</taxon>
    </lineage>
</organism>
<dbReference type="Gene3D" id="2.40.30.10">
    <property type="entry name" value="Translation factors"/>
    <property type="match status" value="1"/>
</dbReference>
<dbReference type="RefSeq" id="WP_091396116.1">
    <property type="nucleotide sequence ID" value="NZ_FNQY01000007.1"/>
</dbReference>
<dbReference type="SUPFAM" id="SSF160996">
    <property type="entry name" value="HI0933 insert domain-like"/>
    <property type="match status" value="1"/>
</dbReference>
<dbReference type="STRING" id="551991.SAMN05192529_10778"/>
<keyword evidence="3" id="KW-0274">FAD</keyword>
<dbReference type="InterPro" id="IPR004792">
    <property type="entry name" value="BaiN-like"/>
</dbReference>
<dbReference type="AlphaFoldDB" id="A0A1H3Y5H0"/>
<evidence type="ECO:0000259" key="5">
    <source>
        <dbReference type="Pfam" id="PF22780"/>
    </source>
</evidence>
<dbReference type="SUPFAM" id="SSF51905">
    <property type="entry name" value="FAD/NAD(P)-binding domain"/>
    <property type="match status" value="1"/>
</dbReference>
<proteinExistence type="predicted"/>
<dbReference type="EMBL" id="FNQY01000007">
    <property type="protein sequence ID" value="SEA06082.1"/>
    <property type="molecule type" value="Genomic_DNA"/>
</dbReference>
<keyword evidence="7" id="KW-1185">Reference proteome</keyword>
<dbReference type="PANTHER" id="PTHR42887:SF2">
    <property type="entry name" value="OS12G0638800 PROTEIN"/>
    <property type="match status" value="1"/>
</dbReference>
<protein>
    <recommendedName>
        <fullName evidence="8">Flavoprotein, HI0933 family</fullName>
    </recommendedName>
</protein>
<accession>A0A1H3Y5H0</accession>
<reference evidence="6 7" key="1">
    <citation type="submission" date="2016-10" db="EMBL/GenBank/DDBJ databases">
        <authorList>
            <person name="de Groot N.N."/>
        </authorList>
    </citation>
    <scope>NUCLEOTIDE SEQUENCE [LARGE SCALE GENOMIC DNA]</scope>
    <source>
        <strain evidence="6 7">Vu-144</strain>
    </source>
</reference>
<sequence>MTKDSSTQHLVVIGAGASGYFCAVNAARLCPGLSVTILEKTGKTLSKVKVSGGGRCNVTHRALPIAAFTGNYPRGARLLKRTLHQFQASDTWNWFESRGVQLKTEADGRVFPCSNNSQSITDALEAEARKYGVHVQLHQTVMALKAPENSPQAGTGQPGRWEIQLMGQSDPLQADYICVAVGGLIKRDAYQFIANLGHEILPPVPSLFTFNLGRHSITGLMGVSVENAAVRIVGSKLKQTGPLLITHWGFSGPAVLKLSAWGAEWLAEKTYQFSILINWLGEQWPENKLREQWAEIRDQNAAHAMGDKNPFGLPKRLWSYLLKTAGIIESLYWSKLPAGPQNKLIQTLVADVYNINGKTTFKEEFVTCGGVDLAAVDPMHMQSRVHPGLYFTGEVLNVDGITGGFNFQHAWASGFAAASHIAQNYQQTTENQ</sequence>
<evidence type="ECO:0000256" key="1">
    <source>
        <dbReference type="ARBA" id="ARBA00001974"/>
    </source>
</evidence>
<evidence type="ECO:0000313" key="6">
    <source>
        <dbReference type="EMBL" id="SEA06082.1"/>
    </source>
</evidence>
<dbReference type="InterPro" id="IPR036188">
    <property type="entry name" value="FAD/NAD-bd_sf"/>
</dbReference>
<gene>
    <name evidence="6" type="ORF">SAMN05192529_10778</name>
</gene>
<evidence type="ECO:0000256" key="2">
    <source>
        <dbReference type="ARBA" id="ARBA00022630"/>
    </source>
</evidence>
<evidence type="ECO:0008006" key="8">
    <source>
        <dbReference type="Google" id="ProtNLM"/>
    </source>
</evidence>
<dbReference type="Gene3D" id="3.50.50.60">
    <property type="entry name" value="FAD/NAD(P)-binding domain"/>
    <property type="match status" value="1"/>
</dbReference>
<dbReference type="InterPro" id="IPR055178">
    <property type="entry name" value="RsdA/BaiN/AoA(So)-like_dom"/>
</dbReference>
<keyword evidence="2" id="KW-0285">Flavoprotein</keyword>